<feature type="domain" description="NADP-dependent oxidoreductase" evidence="7">
    <location>
        <begin position="17"/>
        <end position="260"/>
    </location>
</feature>
<keyword evidence="11" id="KW-1185">Reference proteome</keyword>
<dbReference type="EMBL" id="AJAR01000012">
    <property type="protein sequence ID" value="EOH98479.1"/>
    <property type="molecule type" value="Genomic_DNA"/>
</dbReference>
<keyword evidence="3" id="KW-0560">Oxidoreductase</keyword>
<dbReference type="Proteomes" id="UP000014197">
    <property type="component" value="Unassembled WGS sequence"/>
</dbReference>
<dbReference type="PROSITE" id="PS00798">
    <property type="entry name" value="ALDOKETO_REDUCTASE_1"/>
    <property type="match status" value="1"/>
</dbReference>
<dbReference type="InterPro" id="IPR036812">
    <property type="entry name" value="NAD(P)_OxRdtase_dom_sf"/>
</dbReference>
<dbReference type="InterPro" id="IPR018170">
    <property type="entry name" value="Aldo/ket_reductase_CS"/>
</dbReference>
<dbReference type="GO" id="GO:0016616">
    <property type="term" value="F:oxidoreductase activity, acting on the CH-OH group of donors, NAD or NADP as acceptor"/>
    <property type="evidence" value="ECO:0007669"/>
    <property type="project" value="UniProtKB-ARBA"/>
</dbReference>
<dbReference type="RefSeq" id="WP_010761283.1">
    <property type="nucleotide sequence ID" value="NZ_KB946315.1"/>
</dbReference>
<proteinExistence type="inferred from homology"/>
<feature type="active site" description="Proton donor" evidence="4">
    <location>
        <position position="52"/>
    </location>
</feature>
<dbReference type="InterPro" id="IPR023210">
    <property type="entry name" value="NADP_OxRdtase_dom"/>
</dbReference>
<evidence type="ECO:0000313" key="8">
    <source>
        <dbReference type="EMBL" id="EOH98479.1"/>
    </source>
</evidence>
<dbReference type="Proteomes" id="UP000013858">
    <property type="component" value="Unassembled WGS sequence"/>
</dbReference>
<dbReference type="PANTHER" id="PTHR43827:SF3">
    <property type="entry name" value="NADP-DEPENDENT OXIDOREDUCTASE DOMAIN-CONTAINING PROTEIN"/>
    <property type="match status" value="1"/>
</dbReference>
<dbReference type="PANTHER" id="PTHR43827">
    <property type="entry name" value="2,5-DIKETO-D-GLUCONIC ACID REDUCTASE"/>
    <property type="match status" value="1"/>
</dbReference>
<evidence type="ECO:0000256" key="2">
    <source>
        <dbReference type="ARBA" id="ARBA00022857"/>
    </source>
</evidence>
<dbReference type="OrthoDB" id="9804790at2"/>
<dbReference type="Gene3D" id="3.20.20.100">
    <property type="entry name" value="NADP-dependent oxidoreductase domain"/>
    <property type="match status" value="1"/>
</dbReference>
<comment type="similarity">
    <text evidence="1">Belongs to the aldo/keto reductase family.</text>
</comment>
<organism evidence="8 10">
    <name type="scientific">Enterococcus haemoperoxidus ATCC BAA-382</name>
    <dbReference type="NCBI Taxonomy" id="1158608"/>
    <lineage>
        <taxon>Bacteria</taxon>
        <taxon>Bacillati</taxon>
        <taxon>Bacillota</taxon>
        <taxon>Bacilli</taxon>
        <taxon>Lactobacillales</taxon>
        <taxon>Enterococcaceae</taxon>
        <taxon>Enterococcus</taxon>
    </lineage>
</organism>
<reference evidence="8 10" key="1">
    <citation type="submission" date="2013-02" db="EMBL/GenBank/DDBJ databases">
        <title>The Genome Sequence of Enterococcus haemoperoxidus BAA-382.</title>
        <authorList>
            <consortium name="The Broad Institute Genome Sequencing Platform"/>
            <consortium name="The Broad Institute Genome Sequencing Center for Infectious Disease"/>
            <person name="Earl A.M."/>
            <person name="Gilmore M.S."/>
            <person name="Lebreton F."/>
            <person name="Walker B."/>
            <person name="Young S.K."/>
            <person name="Zeng Q."/>
            <person name="Gargeya S."/>
            <person name="Fitzgerald M."/>
            <person name="Haas B."/>
            <person name="Abouelleil A."/>
            <person name="Alvarado L."/>
            <person name="Arachchi H.M."/>
            <person name="Berlin A.M."/>
            <person name="Chapman S.B."/>
            <person name="Dewar J."/>
            <person name="Goldberg J."/>
            <person name="Griggs A."/>
            <person name="Gujja S."/>
            <person name="Hansen M."/>
            <person name="Howarth C."/>
            <person name="Imamovic A."/>
            <person name="Larimer J."/>
            <person name="McCowan C."/>
            <person name="Murphy C."/>
            <person name="Neiman D."/>
            <person name="Pearson M."/>
            <person name="Priest M."/>
            <person name="Roberts A."/>
            <person name="Saif S."/>
            <person name="Shea T."/>
            <person name="Sisk P."/>
            <person name="Sykes S."/>
            <person name="Wortman J."/>
            <person name="Nusbaum C."/>
            <person name="Birren B."/>
        </authorList>
    </citation>
    <scope>NUCLEOTIDE SEQUENCE [LARGE SCALE GENOMIC DNA]</scope>
    <source>
        <strain evidence="8 10">ATCC BAA-382</strain>
    </source>
</reference>
<dbReference type="PROSITE" id="PS00063">
    <property type="entry name" value="ALDOKETO_REDUCTASE_3"/>
    <property type="match status" value="1"/>
</dbReference>
<evidence type="ECO:0000256" key="4">
    <source>
        <dbReference type="PIRSR" id="PIRSR000097-1"/>
    </source>
</evidence>
<comment type="caution">
    <text evidence="8">The sequence shown here is derived from an EMBL/GenBank/DDBJ whole genome shotgun (WGS) entry which is preliminary data.</text>
</comment>
<sequence>MAFEKTKELTNGSIIPRLGLGVWQVKDGAEAVDSVKWALQEGYRLIDTAAAYKNEVSVGEGIRASGVPREEIFVTTKLWNADQGYDSTLKAFDESLNKLGLDYVDLYLIHWPVEGKYKDSWRAMEEIYQSGRAKAIGVSNFHEHHIEDLLKDAKVIPQVDQIELHPTLTQEPLRKFLTDKKIAVEAWSPLGQGKILENPTLVEIGEKYNKTAAQVIIRWHLQNDIIVIPKSVHEERIKQNFDVFDFELTKDDIKQIDALNTNERLGPDPDNFDF</sequence>
<feature type="site" description="Lowers pKa of active site Tyr" evidence="6">
    <location>
        <position position="77"/>
    </location>
</feature>
<evidence type="ECO:0000259" key="7">
    <source>
        <dbReference type="Pfam" id="PF00248"/>
    </source>
</evidence>
<keyword evidence="2" id="KW-0521">NADP</keyword>
<dbReference type="PROSITE" id="PS00062">
    <property type="entry name" value="ALDOKETO_REDUCTASE_2"/>
    <property type="match status" value="1"/>
</dbReference>
<evidence type="ECO:0000256" key="1">
    <source>
        <dbReference type="ARBA" id="ARBA00007905"/>
    </source>
</evidence>
<protein>
    <submittedName>
        <fullName evidence="8">Aldo/keto reductase</fullName>
    </submittedName>
</protein>
<gene>
    <name evidence="9" type="ORF">I583_01338</name>
    <name evidence="8" type="ORF">UAW_01075</name>
</gene>
<feature type="binding site" evidence="5">
    <location>
        <position position="110"/>
    </location>
    <ligand>
        <name>substrate</name>
    </ligand>
</feature>
<dbReference type="PATRIC" id="fig|1158608.3.peg.1050"/>
<dbReference type="InterPro" id="IPR020471">
    <property type="entry name" value="AKR"/>
</dbReference>
<evidence type="ECO:0000313" key="9">
    <source>
        <dbReference type="EMBL" id="EOT62338.1"/>
    </source>
</evidence>
<dbReference type="eggNOG" id="COG0656">
    <property type="taxonomic scope" value="Bacteria"/>
</dbReference>
<dbReference type="SUPFAM" id="SSF51430">
    <property type="entry name" value="NAD(P)-linked oxidoreductase"/>
    <property type="match status" value="1"/>
</dbReference>
<evidence type="ECO:0000256" key="5">
    <source>
        <dbReference type="PIRSR" id="PIRSR000097-2"/>
    </source>
</evidence>
<evidence type="ECO:0000256" key="3">
    <source>
        <dbReference type="ARBA" id="ARBA00023002"/>
    </source>
</evidence>
<evidence type="ECO:0000256" key="6">
    <source>
        <dbReference type="PIRSR" id="PIRSR000097-3"/>
    </source>
</evidence>
<accession>R2TEE4</accession>
<dbReference type="Pfam" id="PF00248">
    <property type="entry name" value="Aldo_ket_red"/>
    <property type="match status" value="1"/>
</dbReference>
<dbReference type="STRING" id="155618.RV06_GL001162"/>
<dbReference type="PRINTS" id="PR00069">
    <property type="entry name" value="ALDKETRDTASE"/>
</dbReference>
<dbReference type="PIRSF" id="PIRSF000097">
    <property type="entry name" value="AKR"/>
    <property type="match status" value="1"/>
</dbReference>
<name>R2TEE4_9ENTE</name>
<evidence type="ECO:0000313" key="10">
    <source>
        <dbReference type="Proteomes" id="UP000013858"/>
    </source>
</evidence>
<dbReference type="AlphaFoldDB" id="R2TEE4"/>
<dbReference type="FunFam" id="3.20.20.100:FF:000015">
    <property type="entry name" value="Oxidoreductase, aldo/keto reductase family"/>
    <property type="match status" value="1"/>
</dbReference>
<evidence type="ECO:0000313" key="11">
    <source>
        <dbReference type="Proteomes" id="UP000014197"/>
    </source>
</evidence>
<dbReference type="EMBL" id="ASVY01000002">
    <property type="protein sequence ID" value="EOT62338.1"/>
    <property type="molecule type" value="Genomic_DNA"/>
</dbReference>
<reference evidence="9 11" key="2">
    <citation type="submission" date="2013-03" db="EMBL/GenBank/DDBJ databases">
        <title>The Genome Sequence of Enterococcus haemoperoxidus BAA-382 (PacBio/Illumina hybrid assembly).</title>
        <authorList>
            <consortium name="The Broad Institute Genomics Platform"/>
            <consortium name="The Broad Institute Genome Sequencing Center for Infectious Disease"/>
            <person name="Earl A."/>
            <person name="Russ C."/>
            <person name="Gilmore M."/>
            <person name="Surin D."/>
            <person name="Walker B."/>
            <person name="Young S."/>
            <person name="Zeng Q."/>
            <person name="Gargeya S."/>
            <person name="Fitzgerald M."/>
            <person name="Haas B."/>
            <person name="Abouelleil A."/>
            <person name="Allen A.W."/>
            <person name="Alvarado L."/>
            <person name="Arachchi H.M."/>
            <person name="Berlin A.M."/>
            <person name="Chapman S.B."/>
            <person name="Gainer-Dewar J."/>
            <person name="Goldberg J."/>
            <person name="Griggs A."/>
            <person name="Gujja S."/>
            <person name="Hansen M."/>
            <person name="Howarth C."/>
            <person name="Imamovic A."/>
            <person name="Ireland A."/>
            <person name="Larimer J."/>
            <person name="McCowan C."/>
            <person name="Murphy C."/>
            <person name="Pearson M."/>
            <person name="Poon T.W."/>
            <person name="Priest M."/>
            <person name="Roberts A."/>
            <person name="Saif S."/>
            <person name="Shea T."/>
            <person name="Sisk P."/>
            <person name="Sykes S."/>
            <person name="Wortman J."/>
            <person name="Nusbaum C."/>
            <person name="Birren B."/>
        </authorList>
    </citation>
    <scope>NUCLEOTIDE SEQUENCE [LARGE SCALE GENOMIC DNA]</scope>
    <source>
        <strain evidence="9 11">ATCC BAA-382</strain>
    </source>
</reference>